<dbReference type="Pfam" id="PF00682">
    <property type="entry name" value="HMGL-like"/>
    <property type="match status" value="1"/>
</dbReference>
<dbReference type="GO" id="GO:0003852">
    <property type="term" value="F:2-isopropylmalate synthase activity"/>
    <property type="evidence" value="ECO:0007669"/>
    <property type="project" value="UniProtKB-UniRule"/>
</dbReference>
<feature type="region of interest" description="Regulatory domain" evidence="15">
    <location>
        <begin position="392"/>
        <end position="517"/>
    </location>
</feature>
<dbReference type="Pfam" id="PF22617">
    <property type="entry name" value="HCS_D2"/>
    <property type="match status" value="1"/>
</dbReference>
<evidence type="ECO:0000313" key="18">
    <source>
        <dbReference type="Proteomes" id="UP001056209"/>
    </source>
</evidence>
<dbReference type="AlphaFoldDB" id="A0A9Q8TZR7"/>
<dbReference type="EC" id="2.3.3.13" evidence="4 15"/>
<evidence type="ECO:0000256" key="8">
    <source>
        <dbReference type="ARBA" id="ARBA00022605"/>
    </source>
</evidence>
<dbReference type="InterPro" id="IPR005671">
    <property type="entry name" value="LeuA_bact_synth"/>
</dbReference>
<dbReference type="PROSITE" id="PS50991">
    <property type="entry name" value="PYR_CT"/>
    <property type="match status" value="1"/>
</dbReference>
<comment type="subunit">
    <text evidence="15">Homodimer.</text>
</comment>
<comment type="cofactor">
    <cofactor evidence="15">
        <name>Mn(2+)</name>
        <dbReference type="ChEBI" id="CHEBI:29035"/>
    </cofactor>
</comment>
<evidence type="ECO:0000256" key="15">
    <source>
        <dbReference type="HAMAP-Rule" id="MF_01025"/>
    </source>
</evidence>
<feature type="binding site" evidence="15">
    <location>
        <position position="14"/>
    </location>
    <ligand>
        <name>Mn(2+)</name>
        <dbReference type="ChEBI" id="CHEBI:29035"/>
    </ligand>
</feature>
<name>A0A9Q8TZR7_9ENTR</name>
<keyword evidence="7 15" id="KW-0963">Cytoplasm</keyword>
<evidence type="ECO:0000256" key="5">
    <source>
        <dbReference type="ARBA" id="ARBA00018198"/>
    </source>
</evidence>
<dbReference type="InterPro" id="IPR002034">
    <property type="entry name" value="AIPM/Hcit_synth_CS"/>
</dbReference>
<dbReference type="GO" id="GO:0003985">
    <property type="term" value="F:acetyl-CoA C-acetyltransferase activity"/>
    <property type="evidence" value="ECO:0007669"/>
    <property type="project" value="UniProtKB-UniRule"/>
</dbReference>
<dbReference type="SUPFAM" id="SSF51569">
    <property type="entry name" value="Aldolase"/>
    <property type="match status" value="1"/>
</dbReference>
<dbReference type="Gene3D" id="3.20.20.70">
    <property type="entry name" value="Aldolase class I"/>
    <property type="match status" value="1"/>
</dbReference>
<dbReference type="CDD" id="cd07940">
    <property type="entry name" value="DRE_TIM_IPMS"/>
    <property type="match status" value="1"/>
</dbReference>
<dbReference type="FunFam" id="3.30.160.270:FF:000001">
    <property type="entry name" value="2-isopropylmalate synthase"/>
    <property type="match status" value="1"/>
</dbReference>
<feature type="binding site" evidence="15">
    <location>
        <position position="238"/>
    </location>
    <ligand>
        <name>Mn(2+)</name>
        <dbReference type="ChEBI" id="CHEBI:29035"/>
    </ligand>
</feature>
<dbReference type="InterPro" id="IPR000891">
    <property type="entry name" value="PYR_CT"/>
</dbReference>
<dbReference type="InterPro" id="IPR036230">
    <property type="entry name" value="LeuA_allosteric_dom_sf"/>
</dbReference>
<dbReference type="PROSITE" id="PS00816">
    <property type="entry name" value="AIPM_HOMOCIT_SYNTH_2"/>
    <property type="match status" value="1"/>
</dbReference>
<feature type="binding site" evidence="15">
    <location>
        <position position="204"/>
    </location>
    <ligand>
        <name>Mn(2+)</name>
        <dbReference type="ChEBI" id="CHEBI:29035"/>
    </ligand>
</feature>
<accession>A0A9Q8TZR7</accession>
<dbReference type="SMART" id="SM00917">
    <property type="entry name" value="LeuA_dimer"/>
    <property type="match status" value="1"/>
</dbReference>
<comment type="catalytic activity">
    <reaction evidence="1 15">
        <text>3-methyl-2-oxobutanoate + acetyl-CoA + H2O = (2S)-2-isopropylmalate + CoA + H(+)</text>
        <dbReference type="Rhea" id="RHEA:21524"/>
        <dbReference type="ChEBI" id="CHEBI:1178"/>
        <dbReference type="ChEBI" id="CHEBI:11851"/>
        <dbReference type="ChEBI" id="CHEBI:15377"/>
        <dbReference type="ChEBI" id="CHEBI:15378"/>
        <dbReference type="ChEBI" id="CHEBI:57287"/>
        <dbReference type="ChEBI" id="CHEBI:57288"/>
        <dbReference type="EC" id="2.3.3.13"/>
    </reaction>
</comment>
<sequence>MSQQIIIFDTTLRDGEQSLQASLNVKEKLQIAFALERLGVDIMEVGFPISSPGDFESVRTIAKQIKNSLVCALARCVDKDIDIAAEALKVAKNFRIHIFLPTSTVHIQSKLNKNFNQIIEMTTHAIHYARKYTDDIEFSCEDAGRTTIDNLCRIVEIAIQSGASTINIPDTVGYTIPNQFGQIIASLYNRVPIIDKAIISVHCHNDLGMAVGNAISAIQAGARQIEGTINGIGERAGNTALEEVIMAIKVREDLLNVHTNIHCQEIYRTSQVISQLCNMPIPANKAIVGSNAFSHSSGIHQDGVLKNRKNYEIMTPESIGLKDIKLNLTSRSGRAAVKYHMQAMGYQESDYDMDKLYDVFLELADKKGQVFDYDLEALAFINNQQEQSEFFRLKCFNVHSSSSGIATALVKLYCGEKTCAYSATGNGPIDAIYEALTHITKLSINLEKYQLNAKGNGRNALGQVDIVASYEGRNFHGVGLDTDVIESSVKAMIHVLNNIWRAKQVIIQRKYLQKDNY</sequence>
<evidence type="ECO:0000256" key="13">
    <source>
        <dbReference type="ARBA" id="ARBA00029993"/>
    </source>
</evidence>
<comment type="pathway">
    <text evidence="2 15">Amino-acid biosynthesis; L-leucine biosynthesis; L-leucine from 3-methyl-2-oxobutanoate: step 1/4.</text>
</comment>
<dbReference type="InterPro" id="IPR054691">
    <property type="entry name" value="LeuA/HCS_post-cat"/>
</dbReference>
<evidence type="ECO:0000256" key="2">
    <source>
        <dbReference type="ARBA" id="ARBA00004689"/>
    </source>
</evidence>
<keyword evidence="6 15" id="KW-0432">Leucine biosynthesis</keyword>
<keyword evidence="9 15" id="KW-0808">Transferase</keyword>
<protein>
    <recommendedName>
        <fullName evidence="5 15">2-isopropylmalate synthase</fullName>
        <ecNumber evidence="4 15">2.3.3.13</ecNumber>
    </recommendedName>
    <alternativeName>
        <fullName evidence="13 15">Alpha-IPM synthase</fullName>
    </alternativeName>
    <alternativeName>
        <fullName evidence="15">Alpha-isopropylmalate synthase</fullName>
    </alternativeName>
</protein>
<evidence type="ECO:0000313" key="17">
    <source>
        <dbReference type="EMBL" id="URJ28045.1"/>
    </source>
</evidence>
<comment type="function">
    <text evidence="14 15">Catalyzes the condensation of the acetyl group of acetyl-CoA with 3-methyl-2-oxobutanoate (2-ketoisovalerate) to form 3-carboxy-3-hydroxy-4-methylpentanoate (2-isopropylmalate).</text>
</comment>
<dbReference type="InterPro" id="IPR013785">
    <property type="entry name" value="Aldolase_TIM"/>
</dbReference>
<evidence type="ECO:0000256" key="14">
    <source>
        <dbReference type="ARBA" id="ARBA00037629"/>
    </source>
</evidence>
<dbReference type="GO" id="GO:0005829">
    <property type="term" value="C:cytosol"/>
    <property type="evidence" value="ECO:0007669"/>
    <property type="project" value="TreeGrafter"/>
</dbReference>
<evidence type="ECO:0000259" key="16">
    <source>
        <dbReference type="PROSITE" id="PS50991"/>
    </source>
</evidence>
<gene>
    <name evidence="15 17" type="primary">leuA</name>
    <name evidence="17" type="ORF">M9393_02580</name>
</gene>
<dbReference type="HAMAP" id="MF_01025">
    <property type="entry name" value="LeuA_type1"/>
    <property type="match status" value="1"/>
</dbReference>
<evidence type="ECO:0000256" key="11">
    <source>
        <dbReference type="ARBA" id="ARBA00023211"/>
    </source>
</evidence>
<dbReference type="FunFam" id="1.10.238.260:FF:000001">
    <property type="entry name" value="2-isopropylmalate synthase"/>
    <property type="match status" value="1"/>
</dbReference>
<dbReference type="InterPro" id="IPR050073">
    <property type="entry name" value="2-IPM_HCS-like"/>
</dbReference>
<dbReference type="Pfam" id="PF08502">
    <property type="entry name" value="LeuA_dimer"/>
    <property type="match status" value="1"/>
</dbReference>
<dbReference type="SUPFAM" id="SSF110921">
    <property type="entry name" value="2-isopropylmalate synthase LeuA, allosteric (dimerisation) domain"/>
    <property type="match status" value="1"/>
</dbReference>
<reference evidence="17" key="1">
    <citation type="submission" date="2022-05" db="EMBL/GenBank/DDBJ databases">
        <title>Impact of host demography and evolutionary history on endosymbiont molecular evolution: a test in carpenter ants (Genus Camponotus) and their Blochmannia endosymbionts.</title>
        <authorList>
            <person name="Manthey J.D."/>
            <person name="Giron J.C."/>
            <person name="Hruska J.P."/>
        </authorList>
    </citation>
    <scope>NUCLEOTIDE SEQUENCE</scope>
    <source>
        <strain evidence="17">C-039</strain>
    </source>
</reference>
<evidence type="ECO:0000256" key="4">
    <source>
        <dbReference type="ARBA" id="ARBA00012973"/>
    </source>
</evidence>
<dbReference type="Gene3D" id="1.10.238.260">
    <property type="match status" value="1"/>
</dbReference>
<dbReference type="EMBL" id="CP097753">
    <property type="protein sequence ID" value="URJ28045.1"/>
    <property type="molecule type" value="Genomic_DNA"/>
</dbReference>
<organism evidence="17 18">
    <name type="scientific">Candidatus Blochmannia vicinus</name>
    <name type="common">nom. nud.</name>
    <dbReference type="NCBI Taxonomy" id="251540"/>
    <lineage>
        <taxon>Bacteria</taxon>
        <taxon>Pseudomonadati</taxon>
        <taxon>Pseudomonadota</taxon>
        <taxon>Gammaproteobacteria</taxon>
        <taxon>Enterobacterales</taxon>
        <taxon>Enterobacteriaceae</taxon>
        <taxon>ant endosymbionts</taxon>
        <taxon>Candidatus Blochmanniella</taxon>
    </lineage>
</organism>
<keyword evidence="12 15" id="KW-0100">Branched-chain amino acid biosynthesis</keyword>
<evidence type="ECO:0000256" key="9">
    <source>
        <dbReference type="ARBA" id="ARBA00022679"/>
    </source>
</evidence>
<evidence type="ECO:0000256" key="7">
    <source>
        <dbReference type="ARBA" id="ARBA00022490"/>
    </source>
</evidence>
<evidence type="ECO:0000256" key="10">
    <source>
        <dbReference type="ARBA" id="ARBA00022723"/>
    </source>
</evidence>
<keyword evidence="8 15" id="KW-0028">Amino-acid biosynthesis</keyword>
<dbReference type="RefSeq" id="WP_250248433.1">
    <property type="nucleotide sequence ID" value="NZ_CP097753.1"/>
</dbReference>
<dbReference type="FunFam" id="3.20.20.70:FF:000010">
    <property type="entry name" value="2-isopropylmalate synthase"/>
    <property type="match status" value="1"/>
</dbReference>
<dbReference type="InterPro" id="IPR013709">
    <property type="entry name" value="2-isopropylmalate_synth_dimer"/>
</dbReference>
<dbReference type="PANTHER" id="PTHR10277">
    <property type="entry name" value="HOMOCITRATE SYNTHASE-RELATED"/>
    <property type="match status" value="1"/>
</dbReference>
<dbReference type="GO" id="GO:0009098">
    <property type="term" value="P:L-leucine biosynthetic process"/>
    <property type="evidence" value="ECO:0007669"/>
    <property type="project" value="UniProtKB-UniRule"/>
</dbReference>
<evidence type="ECO:0000256" key="6">
    <source>
        <dbReference type="ARBA" id="ARBA00022430"/>
    </source>
</evidence>
<feature type="domain" description="Pyruvate carboxyltransferase" evidence="16">
    <location>
        <begin position="5"/>
        <end position="267"/>
    </location>
</feature>
<dbReference type="PANTHER" id="PTHR10277:SF9">
    <property type="entry name" value="2-ISOPROPYLMALATE SYNTHASE 1, CHLOROPLASTIC-RELATED"/>
    <property type="match status" value="1"/>
</dbReference>
<dbReference type="PROSITE" id="PS00815">
    <property type="entry name" value="AIPM_HOMOCIT_SYNTH_1"/>
    <property type="match status" value="1"/>
</dbReference>
<dbReference type="GO" id="GO:0030145">
    <property type="term" value="F:manganese ion binding"/>
    <property type="evidence" value="ECO:0007669"/>
    <property type="project" value="UniProtKB-UniRule"/>
</dbReference>
<keyword evidence="11 15" id="KW-0464">Manganese</keyword>
<comment type="similarity">
    <text evidence="3 15">Belongs to the alpha-IPM synthase/homocitrate synthase family. LeuA type 1 subfamily.</text>
</comment>
<dbReference type="NCBIfam" id="TIGR00973">
    <property type="entry name" value="leuA_bact"/>
    <property type="match status" value="1"/>
</dbReference>
<dbReference type="Gene3D" id="3.30.160.270">
    <property type="match status" value="1"/>
</dbReference>
<proteinExistence type="inferred from homology"/>
<evidence type="ECO:0000256" key="12">
    <source>
        <dbReference type="ARBA" id="ARBA00023304"/>
    </source>
</evidence>
<keyword evidence="17" id="KW-0012">Acyltransferase</keyword>
<keyword evidence="10 15" id="KW-0479">Metal-binding</keyword>
<feature type="binding site" evidence="15">
    <location>
        <position position="202"/>
    </location>
    <ligand>
        <name>Mn(2+)</name>
        <dbReference type="ChEBI" id="CHEBI:29035"/>
    </ligand>
</feature>
<evidence type="ECO:0000256" key="1">
    <source>
        <dbReference type="ARBA" id="ARBA00000064"/>
    </source>
</evidence>
<evidence type="ECO:0000256" key="3">
    <source>
        <dbReference type="ARBA" id="ARBA00009396"/>
    </source>
</evidence>
<dbReference type="NCBIfam" id="NF002086">
    <property type="entry name" value="PRK00915.1-3"/>
    <property type="match status" value="1"/>
</dbReference>
<dbReference type="Proteomes" id="UP001056209">
    <property type="component" value="Chromosome"/>
</dbReference>
<dbReference type="NCBIfam" id="NF002084">
    <property type="entry name" value="PRK00915.1-1"/>
    <property type="match status" value="1"/>
</dbReference>